<dbReference type="NCBIfam" id="TIGR00711">
    <property type="entry name" value="efflux_EmrB"/>
    <property type="match status" value="1"/>
</dbReference>
<name>A0A1L9BKM0_9BACT</name>
<dbReference type="Pfam" id="PF07690">
    <property type="entry name" value="MFS_1"/>
    <property type="match status" value="1"/>
</dbReference>
<evidence type="ECO:0000256" key="4">
    <source>
        <dbReference type="ARBA" id="ARBA00022692"/>
    </source>
</evidence>
<keyword evidence="4 7" id="KW-0812">Transmembrane</keyword>
<dbReference type="RefSeq" id="WP_071896851.1">
    <property type="nucleotide sequence ID" value="NZ_MPIN01000001.1"/>
</dbReference>
<dbReference type="EMBL" id="MPIN01000001">
    <property type="protein sequence ID" value="OJH42755.1"/>
    <property type="molecule type" value="Genomic_DNA"/>
</dbReference>
<feature type="transmembrane region" description="Helical" evidence="7">
    <location>
        <begin position="154"/>
        <end position="172"/>
    </location>
</feature>
<keyword evidence="2" id="KW-0813">Transport</keyword>
<comment type="subcellular location">
    <subcellularLocation>
        <location evidence="1">Cell membrane</location>
        <topology evidence="1">Multi-pass membrane protein</topology>
    </subcellularLocation>
</comment>
<evidence type="ECO:0000259" key="8">
    <source>
        <dbReference type="PROSITE" id="PS50850"/>
    </source>
</evidence>
<feature type="transmembrane region" description="Helical" evidence="7">
    <location>
        <begin position="543"/>
        <end position="561"/>
    </location>
</feature>
<dbReference type="FunFam" id="1.20.1720.10:FF:000004">
    <property type="entry name" value="EmrB/QacA family drug resistance transporter"/>
    <property type="match status" value="1"/>
</dbReference>
<feature type="transmembrane region" description="Helical" evidence="7">
    <location>
        <begin position="240"/>
        <end position="265"/>
    </location>
</feature>
<organism evidence="9 10">
    <name type="scientific">Cystobacter ferrugineus</name>
    <dbReference type="NCBI Taxonomy" id="83449"/>
    <lineage>
        <taxon>Bacteria</taxon>
        <taxon>Pseudomonadati</taxon>
        <taxon>Myxococcota</taxon>
        <taxon>Myxococcia</taxon>
        <taxon>Myxococcales</taxon>
        <taxon>Cystobacterineae</taxon>
        <taxon>Archangiaceae</taxon>
        <taxon>Cystobacter</taxon>
    </lineage>
</organism>
<gene>
    <name evidence="9" type="ORF">BON30_06145</name>
</gene>
<feature type="transmembrane region" description="Helical" evidence="7">
    <location>
        <begin position="286"/>
        <end position="310"/>
    </location>
</feature>
<dbReference type="SUPFAM" id="SSF103473">
    <property type="entry name" value="MFS general substrate transporter"/>
    <property type="match status" value="1"/>
</dbReference>
<dbReference type="GO" id="GO:0022857">
    <property type="term" value="F:transmembrane transporter activity"/>
    <property type="evidence" value="ECO:0007669"/>
    <property type="project" value="InterPro"/>
</dbReference>
<reference evidence="9 10" key="2">
    <citation type="submission" date="2016-12" db="EMBL/GenBank/DDBJ databases">
        <title>Draft Genome Sequence of Cystobacter ferrugineus Strain Cbfe23.</title>
        <authorList>
            <person name="Akbar S."/>
            <person name="Dowd S.E."/>
            <person name="Stevens D.C."/>
        </authorList>
    </citation>
    <scope>NUCLEOTIDE SEQUENCE [LARGE SCALE GENOMIC DNA]</scope>
    <source>
        <strain evidence="9 10">Cbfe23</strain>
    </source>
</reference>
<feature type="transmembrane region" description="Helical" evidence="7">
    <location>
        <begin position="96"/>
        <end position="123"/>
    </location>
</feature>
<keyword evidence="6 7" id="KW-0472">Membrane</keyword>
<feature type="domain" description="Major facilitator superfamily (MFS) profile" evidence="8">
    <location>
        <begin position="31"/>
        <end position="569"/>
    </location>
</feature>
<dbReference type="InterPro" id="IPR011701">
    <property type="entry name" value="MFS"/>
</dbReference>
<dbReference type="InterPro" id="IPR004638">
    <property type="entry name" value="EmrB-like"/>
</dbReference>
<evidence type="ECO:0000256" key="2">
    <source>
        <dbReference type="ARBA" id="ARBA00022448"/>
    </source>
</evidence>
<dbReference type="GO" id="GO:0005886">
    <property type="term" value="C:plasma membrane"/>
    <property type="evidence" value="ECO:0007669"/>
    <property type="project" value="UniProtKB-SubCell"/>
</dbReference>
<dbReference type="AlphaFoldDB" id="A0A1L9BKM0"/>
<keyword evidence="10" id="KW-1185">Reference proteome</keyword>
<feature type="transmembrane region" description="Helical" evidence="7">
    <location>
        <begin position="129"/>
        <end position="147"/>
    </location>
</feature>
<evidence type="ECO:0000313" key="9">
    <source>
        <dbReference type="EMBL" id="OJH42755.1"/>
    </source>
</evidence>
<dbReference type="PRINTS" id="PR01036">
    <property type="entry name" value="TCRTETB"/>
</dbReference>
<keyword evidence="3" id="KW-1003">Cell membrane</keyword>
<feature type="transmembrane region" description="Helical" evidence="7">
    <location>
        <begin position="322"/>
        <end position="343"/>
    </location>
</feature>
<evidence type="ECO:0000256" key="5">
    <source>
        <dbReference type="ARBA" id="ARBA00022989"/>
    </source>
</evidence>
<dbReference type="PANTHER" id="PTHR23501:SF197">
    <property type="entry name" value="COMD"/>
    <property type="match status" value="1"/>
</dbReference>
<evidence type="ECO:0000256" key="1">
    <source>
        <dbReference type="ARBA" id="ARBA00004651"/>
    </source>
</evidence>
<evidence type="ECO:0000256" key="6">
    <source>
        <dbReference type="ARBA" id="ARBA00023136"/>
    </source>
</evidence>
<protein>
    <recommendedName>
        <fullName evidence="8">Major facilitator superfamily (MFS) profile domain-containing protein</fullName>
    </recommendedName>
</protein>
<dbReference type="PROSITE" id="PS50850">
    <property type="entry name" value="MFS"/>
    <property type="match status" value="1"/>
</dbReference>
<accession>A0A1L9BKM0</accession>
<dbReference type="Gene3D" id="1.20.1720.10">
    <property type="entry name" value="Multidrug resistance protein D"/>
    <property type="match status" value="1"/>
</dbReference>
<dbReference type="Proteomes" id="UP000182229">
    <property type="component" value="Unassembled WGS sequence"/>
</dbReference>
<evidence type="ECO:0000256" key="3">
    <source>
        <dbReference type="ARBA" id="ARBA00022475"/>
    </source>
</evidence>
<dbReference type="PANTHER" id="PTHR23501">
    <property type="entry name" value="MAJOR FACILITATOR SUPERFAMILY"/>
    <property type="match status" value="1"/>
</dbReference>
<feature type="transmembrane region" description="Helical" evidence="7">
    <location>
        <begin position="29"/>
        <end position="53"/>
    </location>
</feature>
<dbReference type="InterPro" id="IPR020846">
    <property type="entry name" value="MFS_dom"/>
</dbReference>
<dbReference type="Gene3D" id="1.20.1250.20">
    <property type="entry name" value="MFS general substrate transporter like domains"/>
    <property type="match status" value="1"/>
</dbReference>
<evidence type="ECO:0000313" key="10">
    <source>
        <dbReference type="Proteomes" id="UP000182229"/>
    </source>
</evidence>
<feature type="transmembrane region" description="Helical" evidence="7">
    <location>
        <begin position="350"/>
        <end position="369"/>
    </location>
</feature>
<comment type="caution">
    <text evidence="9">The sequence shown here is derived from an EMBL/GenBank/DDBJ whole genome shotgun (WGS) entry which is preliminary data.</text>
</comment>
<feature type="transmembrane region" description="Helical" evidence="7">
    <location>
        <begin position="65"/>
        <end position="84"/>
    </location>
</feature>
<keyword evidence="5 7" id="KW-1133">Transmembrane helix</keyword>
<feature type="transmembrane region" description="Helical" evidence="7">
    <location>
        <begin position="215"/>
        <end position="234"/>
    </location>
</feature>
<dbReference type="OrthoDB" id="9807274at2"/>
<feature type="transmembrane region" description="Helical" evidence="7">
    <location>
        <begin position="184"/>
        <end position="203"/>
    </location>
</feature>
<sequence>MSTLTATSPAAMPGERIDYASTLTPRTKALVLAGVMLALFLAALDQTIVSTALPRIVSELHGMEFFAWTSTSYLLASTTLIPIYGKLSDSLGRKTVILAGIAIFLVGSVLCGLADSMLALVVYRGIQGMGAAAITSTAFAVPADLFVPSERARYQGIFGTVFAVSSIVGPLLGGTLTDTVGWRWVFFINLPLGAIAVAFIWTKMPRLHSGVTSKVDWLGALLLVVATVPFLLTLRGDRPLAAWLSPEVLGMLAVSLVGLVLFVLVERRTPHAIIPFTLFRNPVFSLVSLTSVCNGAAFFSALLFLSVLAVNGLGATAREAGIAMIPLTAAVVPTSLVTARWVSRTGRYKVVIVSGFVLMCLSLFLLSRLTAESTLWDIGVCTFIFGCGMGPLQPMLTLSVQNAVAPHQVGTATAGRQFFQQLGQAMGSAVFGLILTASVTHSLTDSLRPVREQVPAAMQQRFDTWFDAERIRKGGGTQEGASQDQGPAGGGLTAEVKAHYDALRREPGADQAALAREEAQVLEASHAGERAVRVSFAKAVTHVFDWSLLVGVFALLLALFTREIPLRKTNRPETPLASE</sequence>
<dbReference type="STRING" id="83449.BON30_06145"/>
<evidence type="ECO:0000256" key="7">
    <source>
        <dbReference type="SAM" id="Phobius"/>
    </source>
</evidence>
<reference evidence="10" key="1">
    <citation type="submission" date="2016-11" db="EMBL/GenBank/DDBJ databases">
        <authorList>
            <person name="Shukria A."/>
            <person name="Stevens D.C."/>
        </authorList>
    </citation>
    <scope>NUCLEOTIDE SEQUENCE [LARGE SCALE GENOMIC DNA]</scope>
    <source>
        <strain evidence="10">Cbfe23</strain>
    </source>
</reference>
<dbReference type="InterPro" id="IPR036259">
    <property type="entry name" value="MFS_trans_sf"/>
</dbReference>
<proteinExistence type="predicted"/>
<dbReference type="CDD" id="cd17502">
    <property type="entry name" value="MFS_Azr1_MDR_like"/>
    <property type="match status" value="1"/>
</dbReference>